<evidence type="ECO:0000313" key="3">
    <source>
        <dbReference type="Proteomes" id="UP001230268"/>
    </source>
</evidence>
<feature type="transmembrane region" description="Helical" evidence="1">
    <location>
        <begin position="20"/>
        <end position="43"/>
    </location>
</feature>
<feature type="transmembrane region" description="Helical" evidence="1">
    <location>
        <begin position="263"/>
        <end position="285"/>
    </location>
</feature>
<feature type="transmembrane region" description="Helical" evidence="1">
    <location>
        <begin position="297"/>
        <end position="319"/>
    </location>
</feature>
<dbReference type="EMBL" id="JAVEPI010000001">
    <property type="protein sequence ID" value="KAK1444662.1"/>
    <property type="molecule type" value="Genomic_DNA"/>
</dbReference>
<organism evidence="2 3">
    <name type="scientific">Babesia gibsoni</name>
    <dbReference type="NCBI Taxonomy" id="33632"/>
    <lineage>
        <taxon>Eukaryota</taxon>
        <taxon>Sar</taxon>
        <taxon>Alveolata</taxon>
        <taxon>Apicomplexa</taxon>
        <taxon>Aconoidasida</taxon>
        <taxon>Piroplasmida</taxon>
        <taxon>Babesiidae</taxon>
        <taxon>Babesia</taxon>
    </lineage>
</organism>
<gene>
    <name evidence="2" type="ORF">BgAZ_105680</name>
</gene>
<feature type="transmembrane region" description="Helical" evidence="1">
    <location>
        <begin position="204"/>
        <end position="227"/>
    </location>
</feature>
<feature type="transmembrane region" description="Helical" evidence="1">
    <location>
        <begin position="156"/>
        <end position="179"/>
    </location>
</feature>
<accession>A0AAD8PFZ5</accession>
<feature type="transmembrane region" description="Helical" evidence="1">
    <location>
        <begin position="122"/>
        <end position="144"/>
    </location>
</feature>
<feature type="transmembrane region" description="Helical" evidence="1">
    <location>
        <begin position="63"/>
        <end position="84"/>
    </location>
</feature>
<keyword evidence="1" id="KW-1133">Transmembrane helix</keyword>
<feature type="transmembrane region" description="Helical" evidence="1">
    <location>
        <begin position="1397"/>
        <end position="1415"/>
    </location>
</feature>
<proteinExistence type="predicted"/>
<protein>
    <submittedName>
        <fullName evidence="2">Uncharacterized protein</fullName>
    </submittedName>
</protein>
<keyword evidence="3" id="KW-1185">Reference proteome</keyword>
<keyword evidence="1" id="KW-0812">Transmembrane</keyword>
<feature type="transmembrane region" description="Helical" evidence="1">
    <location>
        <begin position="1507"/>
        <end position="1529"/>
    </location>
</feature>
<sequence>MKEEEGGSCRAGRLTGITPLFSNFSFFITGLSVSFVYIVVTVVARDFADSLGINLELSNHSYLARQVTVLFAVLGISTSLLTGLAGRMSYVASQCMLWICYFTVASYVRAHAIDLHLRVIMLLRFIAAVAFISGMTQTCAVYCMTDASMPGGFRSITVRATSFFLGCAMSGPSISYLFVVNKALQSPDGTTAALHNQFRHVTSISYLCVLAGVVAMVGSILTGYMIVNYNCRTCMDRVSWFPFFTSSYYDISADSIKTQVSHVYLPLLWTSNPLFVVFATSVILNSSVSSRLLFIQFVIYAICAMIPVVFLGTCGTFGFTAAADYIMGDDQDCMYGQHRRMQVLKTVDMNDPDDDDVYPFLIKGDVGRTVESYGSVATRPAPKIPPKCLQSMEASINPPWSLLKGETWAHWQKRDVIYRSCAESLSTIYQTLLDLQCLERSDLNDNLTSIMEQYRSHISCTGEFMGVPFNVDQDCHPMVLLREMTRHQKHILLVKMSNMSREYAPTLKRRMKASWCSFVNRLFTLSLCCFTILKPLVDKGICCSDDICLKGCSCCFFFKQRDIRVFLSGSVAAVTEKCEELTLSLFQKASFRKKIDDPDAHPLDVEKKLMCYLRTHCESTIMLLNVLLLVDEFLLLQEWLCLLCFYAYKIEEIRCANLKCECRAPTHCATVCTDKEDSECCWCCVRALLCVICSLLIKLHRRKVILLCWLKGLSKACAEDIAENAVRNEMFNMTGHMDTLRAVILIVLAIVDLLKFEECLRKKNKCNNGNGESSGANSRATGYHLMVPSLKYLRLTANSLLQLGKEGGKCTLLDNLVLWYSGILCTMTKLCPEMVMEERYSYEALMKRDKVVVNNLADCNDIAYRNIYAAAKLFTVSTASSAVGMASTFLGKVENIFRYSNVTSEGGSTATGNGNECSTTCSPRTCNCCEYKLGCTTNGGVGNYICNVLTQVGKILETNGEKEFEMCSQAVKNDLEKCKTNLQAICCNGGSTTVKTCTEGCCKEEDVSRFSKLVKAILDTVKDHGVVQCKQENGKSGCCDCCTAEANKIGCNGLKPTILNILKCIFCCKKCCDTSKGSQISCILACIFWCVYKKVCTEGSITPSCSTCQAPCPSQCCTSTGKENCGACNCTPVECCKCKHCTEVANCCKECKSGEASGIACRSLICWVYYFRCYVLCGKDCQKDEKSCCPCPSSCGKCIKECDTTCTCEEGKTCNSSTCKGCHLCRLAKALFHCDSCCGETSESSASCELTITTTCECKCNCQCKNSECECCTNVSIKNGSNKELQKNCCGHRLGCSLEIVTKDMEALKENICQLKDRADKVCKATTSLTCDLNEVNKCLSCFYDVLCYTRYGVCHMQNTLTCKLQKLLDQIDKRFPCFATEIQGIANKDATMMNRMFKFFVLCLTMAYEGILLVQRIVGMCGKINLLKHRIKNTNEDICNIKRDVDRNWRSLLNLKGGAISAHEGKCSVVELSALGGERVTALGARFPDGRSRMSMGFKPDLEQDIYSSSGLGILKYIWVLLSVYVFIKYSPWFGMYTNREGSVALVTTYTALTAFHLTVAVRGFGLQTIAATRGGGSAGTYINLIMLAGLAVTLILSWVTNMANVYVVTVKSLNYVNERMRTVGIYETSASRGKNVLLKTVRQTVESDIKSVLRMCKITPTPQRDLVSGFKPVGLPSNVEDPYGLSMSTFGLVEGCNAKEFLQKLRDYCFGSLYWVLDAIGFLTIHPDNCGFLGRTKHRSKTNIAIPLLWAAWSNNTQITDLVMRLCMICKKVLLALNEEYLNHADDIEESGRRTNMMNVWNGFYETQLKILPEMCIKYRVRTAIYTESQRTFLKEMFSSYYADAWDTYHTGLSKFAKSYMPIAGSVEELEKAHGRSKCEVALDSLKWLGENALDDHVVENYNRVMYWSGTSAGYSENDDSEMPSSFQHISDKAAFAKGANKWMKRKLKLCEMSGTDKDECMNAVKFVMSKAKDVLNYVQKGDNIVEVLYYSGFVQNVDYQKVDDRTQGKMDLDVVRLLKKSGDLKYQRDSLLSNMQTSGTGSGDVSEKFKDQIKVFKESDENHGNWWRLLYWLGTWSVFNPVPVSGRDVSYLLM</sequence>
<evidence type="ECO:0000313" key="2">
    <source>
        <dbReference type="EMBL" id="KAK1444662.1"/>
    </source>
</evidence>
<feature type="transmembrane region" description="Helical" evidence="1">
    <location>
        <begin position="1549"/>
        <end position="1568"/>
    </location>
</feature>
<dbReference type="Proteomes" id="UP001230268">
    <property type="component" value="Unassembled WGS sequence"/>
</dbReference>
<evidence type="ECO:0000256" key="1">
    <source>
        <dbReference type="SAM" id="Phobius"/>
    </source>
</evidence>
<name>A0AAD8PFZ5_BABGI</name>
<keyword evidence="1" id="KW-0472">Membrane</keyword>
<reference evidence="2" key="1">
    <citation type="submission" date="2023-08" db="EMBL/GenBank/DDBJ databases">
        <title>Draft sequence of the Babesia gibsoni genome.</title>
        <authorList>
            <person name="Yamagishi J.Y."/>
            <person name="Xuan X.X."/>
        </authorList>
    </citation>
    <scope>NUCLEOTIDE SEQUENCE</scope>
    <source>
        <strain evidence="2">Azabu</strain>
    </source>
</reference>
<comment type="caution">
    <text evidence="2">The sequence shown here is derived from an EMBL/GenBank/DDBJ whole genome shotgun (WGS) entry which is preliminary data.</text>
</comment>
<feature type="transmembrane region" description="Helical" evidence="1">
    <location>
        <begin position="1580"/>
        <end position="1601"/>
    </location>
</feature>